<accession>A0ABU3P1T8</accession>
<evidence type="ECO:0000256" key="3">
    <source>
        <dbReference type="ARBA" id="ARBA00022723"/>
    </source>
</evidence>
<dbReference type="InterPro" id="IPR000086">
    <property type="entry name" value="NUDIX_hydrolase_dom"/>
</dbReference>
<evidence type="ECO:0000256" key="4">
    <source>
        <dbReference type="ARBA" id="ARBA00022801"/>
    </source>
</evidence>
<organism evidence="8 9">
    <name type="scientific">Anaeroselena agilis</name>
    <dbReference type="NCBI Taxonomy" id="3063788"/>
    <lineage>
        <taxon>Bacteria</taxon>
        <taxon>Bacillati</taxon>
        <taxon>Bacillota</taxon>
        <taxon>Negativicutes</taxon>
        <taxon>Acetonemataceae</taxon>
        <taxon>Anaeroselena</taxon>
    </lineage>
</organism>
<dbReference type="PANTHER" id="PTHR12992:SF11">
    <property type="entry name" value="MITOCHONDRIAL COENZYME A DIPHOSPHATASE NUDT8"/>
    <property type="match status" value="1"/>
</dbReference>
<dbReference type="EMBL" id="JAUOZS010000001">
    <property type="protein sequence ID" value="MDT8902990.1"/>
    <property type="molecule type" value="Genomic_DNA"/>
</dbReference>
<evidence type="ECO:0000256" key="1">
    <source>
        <dbReference type="ARBA" id="ARBA00001936"/>
    </source>
</evidence>
<dbReference type="PROSITE" id="PS51462">
    <property type="entry name" value="NUDIX"/>
    <property type="match status" value="1"/>
</dbReference>
<comment type="cofactor">
    <cofactor evidence="1">
        <name>Mn(2+)</name>
        <dbReference type="ChEBI" id="CHEBI:29035"/>
    </cofactor>
</comment>
<gene>
    <name evidence="8" type="ORF">Q4T40_17235</name>
</gene>
<keyword evidence="4 8" id="KW-0378">Hydrolase</keyword>
<comment type="caution">
    <text evidence="8">The sequence shown here is derived from an EMBL/GenBank/DDBJ whole genome shotgun (WGS) entry which is preliminary data.</text>
</comment>
<dbReference type="EC" id="3.6.1.55" evidence="8"/>
<dbReference type="SUPFAM" id="SSF55811">
    <property type="entry name" value="Nudix"/>
    <property type="match status" value="1"/>
</dbReference>
<comment type="cofactor">
    <cofactor evidence="2">
        <name>Mg(2+)</name>
        <dbReference type="ChEBI" id="CHEBI:18420"/>
    </cofactor>
</comment>
<sequence length="215" mass="23560">MQADQICRALESKLAGRCPKIQNETDYFAAAVVVPLVPQGGELSVLFEVRAAQLAWQPGEICFPGGRIEAADPDPQHAAAREAYEELGLSPGSLRLLGALDYLVSPIGVIIHPFAGYIPDLAAVKPEAGEVAETFTVPLQFFLDNEPLSAEMEVATRPLPGFPTELIPGYTHDWRRRAVYPVLFYRYGKYVIWGLTARVMYDFVGICRSTDGTAC</sequence>
<dbReference type="Gene3D" id="3.90.79.10">
    <property type="entry name" value="Nucleoside Triphosphate Pyrophosphohydrolase"/>
    <property type="match status" value="1"/>
</dbReference>
<dbReference type="GO" id="GO:0035539">
    <property type="term" value="F:8-oxo-7,8-dihydrodeoxyguanosine triphosphate pyrophosphatase activity"/>
    <property type="evidence" value="ECO:0007669"/>
    <property type="project" value="UniProtKB-EC"/>
</dbReference>
<evidence type="ECO:0000256" key="5">
    <source>
        <dbReference type="ARBA" id="ARBA00022842"/>
    </source>
</evidence>
<evidence type="ECO:0000256" key="2">
    <source>
        <dbReference type="ARBA" id="ARBA00001946"/>
    </source>
</evidence>
<keyword evidence="9" id="KW-1185">Reference proteome</keyword>
<dbReference type="InterPro" id="IPR015797">
    <property type="entry name" value="NUDIX_hydrolase-like_dom_sf"/>
</dbReference>
<evidence type="ECO:0000313" key="9">
    <source>
        <dbReference type="Proteomes" id="UP001254848"/>
    </source>
</evidence>
<evidence type="ECO:0000256" key="6">
    <source>
        <dbReference type="ARBA" id="ARBA00023211"/>
    </source>
</evidence>
<dbReference type="Pfam" id="PF00293">
    <property type="entry name" value="NUDIX"/>
    <property type="match status" value="1"/>
</dbReference>
<proteinExistence type="predicted"/>
<dbReference type="InterPro" id="IPR045121">
    <property type="entry name" value="CoAse"/>
</dbReference>
<protein>
    <submittedName>
        <fullName evidence="8">CoA pyrophosphatase</fullName>
        <ecNumber evidence="8">3.6.1.55</ecNumber>
    </submittedName>
</protein>
<evidence type="ECO:0000259" key="7">
    <source>
        <dbReference type="PROSITE" id="PS51462"/>
    </source>
</evidence>
<keyword evidence="3" id="KW-0479">Metal-binding</keyword>
<dbReference type="RefSeq" id="WP_413781452.1">
    <property type="nucleotide sequence ID" value="NZ_JAUOZS010000001.1"/>
</dbReference>
<dbReference type="CDD" id="cd03426">
    <property type="entry name" value="NUDIX_CoAse_Nudt7"/>
    <property type="match status" value="1"/>
</dbReference>
<keyword evidence="6" id="KW-0464">Manganese</keyword>
<reference evidence="8 9" key="1">
    <citation type="submission" date="2023-07" db="EMBL/GenBank/DDBJ databases">
        <title>The novel representative of Negativicutes class, Anaeroselena agilis gen. nov. sp. nov.</title>
        <authorList>
            <person name="Prokofeva M.I."/>
            <person name="Elcheninov A.G."/>
            <person name="Klyukina A."/>
            <person name="Kublanov I.V."/>
            <person name="Frolov E.N."/>
            <person name="Podosokorskaya O.A."/>
        </authorList>
    </citation>
    <scope>NUCLEOTIDE SEQUENCE [LARGE SCALE GENOMIC DNA]</scope>
    <source>
        <strain evidence="8 9">4137-cl</strain>
    </source>
</reference>
<dbReference type="Proteomes" id="UP001254848">
    <property type="component" value="Unassembled WGS sequence"/>
</dbReference>
<dbReference type="PANTHER" id="PTHR12992">
    <property type="entry name" value="NUDIX HYDROLASE"/>
    <property type="match status" value="1"/>
</dbReference>
<name>A0ABU3P1T8_9FIRM</name>
<keyword evidence="5" id="KW-0460">Magnesium</keyword>
<feature type="domain" description="Nudix hydrolase" evidence="7">
    <location>
        <begin position="26"/>
        <end position="160"/>
    </location>
</feature>
<evidence type="ECO:0000313" key="8">
    <source>
        <dbReference type="EMBL" id="MDT8902990.1"/>
    </source>
</evidence>